<dbReference type="InterPro" id="IPR001130">
    <property type="entry name" value="TatD-like"/>
</dbReference>
<dbReference type="Proteomes" id="UP001321473">
    <property type="component" value="Unassembled WGS sequence"/>
</dbReference>
<dbReference type="GO" id="GO:0008296">
    <property type="term" value="F:3'-5'-DNA exonuclease activity"/>
    <property type="evidence" value="ECO:0007669"/>
    <property type="project" value="TreeGrafter"/>
</dbReference>
<feature type="binding site" evidence="7">
    <location>
        <position position="171"/>
    </location>
    <ligand>
        <name>a divalent metal cation</name>
        <dbReference type="ChEBI" id="CHEBI:60240"/>
        <label>2</label>
    </ligand>
</feature>
<dbReference type="PANTHER" id="PTHR10060:SF15">
    <property type="entry name" value="DEOXYRIBONUCLEASE TATDN1"/>
    <property type="match status" value="1"/>
</dbReference>
<comment type="function">
    <text evidence="6">Deoxyribonuclease which catalyzes (in vitro) the decatenation of kinetoplast DNA, which are circular DNA catenated to each other, producing linear DNA molecules. Plays an important role in chromosomal segregation and cell cycle progression during eye development probably via its DNA decatenation activity.</text>
</comment>
<evidence type="ECO:0000256" key="1">
    <source>
        <dbReference type="ARBA" id="ARBA00009275"/>
    </source>
</evidence>
<accession>A0AAQ4E8N3</accession>
<dbReference type="PROSITE" id="PS01091">
    <property type="entry name" value="TATD_3"/>
    <property type="match status" value="1"/>
</dbReference>
<dbReference type="Pfam" id="PF01026">
    <property type="entry name" value="TatD_DNase"/>
    <property type="match status" value="1"/>
</dbReference>
<keyword evidence="4" id="KW-0378">Hydrolase</keyword>
<comment type="similarity">
    <text evidence="1">Belongs to the metallo-dependent hydrolases superfamily. TatD-type hydrolase family.</text>
</comment>
<dbReference type="AlphaFoldDB" id="A0AAQ4E8N3"/>
<organism evidence="8 9">
    <name type="scientific">Amblyomma americanum</name>
    <name type="common">Lone star tick</name>
    <dbReference type="NCBI Taxonomy" id="6943"/>
    <lineage>
        <taxon>Eukaryota</taxon>
        <taxon>Metazoa</taxon>
        <taxon>Ecdysozoa</taxon>
        <taxon>Arthropoda</taxon>
        <taxon>Chelicerata</taxon>
        <taxon>Arachnida</taxon>
        <taxon>Acari</taxon>
        <taxon>Parasitiformes</taxon>
        <taxon>Ixodida</taxon>
        <taxon>Ixodoidea</taxon>
        <taxon>Ixodidae</taxon>
        <taxon>Amblyomminae</taxon>
        <taxon>Amblyomma</taxon>
    </lineage>
</organism>
<name>A0AAQ4E8N3_AMBAM</name>
<feature type="binding site" evidence="7">
    <location>
        <position position="196"/>
    </location>
    <ligand>
        <name>a divalent metal cation</name>
        <dbReference type="ChEBI" id="CHEBI:60240"/>
        <label>2</label>
    </ligand>
</feature>
<keyword evidence="9" id="KW-1185">Reference proteome</keyword>
<dbReference type="PANTHER" id="PTHR10060">
    <property type="entry name" value="TATD FAMILY DEOXYRIBONUCLEASE"/>
    <property type="match status" value="1"/>
</dbReference>
<reference evidence="8 9" key="1">
    <citation type="journal article" date="2023" name="Arcadia Sci">
        <title>De novo assembly of a long-read Amblyomma americanum tick genome.</title>
        <authorList>
            <person name="Chou S."/>
            <person name="Poskanzer K.E."/>
            <person name="Rollins M."/>
            <person name="Thuy-Boun P.S."/>
        </authorList>
    </citation>
    <scope>NUCLEOTIDE SEQUENCE [LARGE SCALE GENOMIC DNA]</scope>
    <source>
        <strain evidence="8">F_SG_1</strain>
        <tissue evidence="8">Salivary glands</tissue>
    </source>
</reference>
<evidence type="ECO:0000256" key="2">
    <source>
        <dbReference type="ARBA" id="ARBA00022722"/>
    </source>
</evidence>
<gene>
    <name evidence="8" type="ORF">V5799_025733</name>
</gene>
<feature type="binding site" evidence="7">
    <location>
        <position position="133"/>
    </location>
    <ligand>
        <name>a divalent metal cation</name>
        <dbReference type="ChEBI" id="CHEBI:60240"/>
        <label>1</label>
    </ligand>
</feature>
<feature type="binding site" evidence="7">
    <location>
        <position position="244"/>
    </location>
    <ligand>
        <name>a divalent metal cation</name>
        <dbReference type="ChEBI" id="CHEBI:60240"/>
        <label>1</label>
    </ligand>
</feature>
<keyword evidence="3 7" id="KW-0479">Metal-binding</keyword>
<protein>
    <recommendedName>
        <fullName evidence="5">Deoxyribonuclease TATDN1</fullName>
    </recommendedName>
</protein>
<dbReference type="PIRSF" id="PIRSF005902">
    <property type="entry name" value="DNase_TatD"/>
    <property type="match status" value="1"/>
</dbReference>
<comment type="caution">
    <text evidence="8">The sequence shown here is derived from an EMBL/GenBank/DDBJ whole genome shotgun (WGS) entry which is preliminary data.</text>
</comment>
<evidence type="ECO:0000256" key="4">
    <source>
        <dbReference type="ARBA" id="ARBA00022801"/>
    </source>
</evidence>
<evidence type="ECO:0000256" key="5">
    <source>
        <dbReference type="ARBA" id="ARBA00039767"/>
    </source>
</evidence>
<keyword evidence="2" id="KW-0540">Nuclease</keyword>
<proteinExistence type="inferred from homology"/>
<dbReference type="EMBL" id="JARKHS020020249">
    <property type="protein sequence ID" value="KAK8771023.1"/>
    <property type="molecule type" value="Genomic_DNA"/>
</dbReference>
<dbReference type="InterPro" id="IPR032466">
    <property type="entry name" value="Metal_Hydrolase"/>
</dbReference>
<sequence length="327" mass="35957">ATEVAEVCDRGHEEKSTMAARRRLMDIGANLTDPMFRGLYNGSRKHPDDLDQVLQRAQANGVHRILVTGGSLEDSRHALELATAHGGLLWSTVGCHPTRCGEFEGPHGSPEQYLEQLSTLVRQGTGRVAALGEMGLDYERLQFCGRETQLRYLELQLQLVRPSGGLPLFLHCRRAAADLLDVLRRNRGLFGGAVVHSFDGSKEEAAAFLDLGLYIGINGCSLKTAENLSVAATIPSDRLLIETDCPWCEIRPTHAGAKLIRTSFPAKKKERFEPGFMVKGRNEPANLVQVLEVLAGIRGEDPDTLATQVYANTCHLFFPGEEEQLTQ</sequence>
<feature type="non-terminal residue" evidence="8">
    <location>
        <position position="1"/>
    </location>
</feature>
<dbReference type="GO" id="GO:0046872">
    <property type="term" value="F:metal ion binding"/>
    <property type="evidence" value="ECO:0007669"/>
    <property type="project" value="UniProtKB-KW"/>
</dbReference>
<dbReference type="Gene3D" id="3.20.20.140">
    <property type="entry name" value="Metal-dependent hydrolases"/>
    <property type="match status" value="1"/>
</dbReference>
<evidence type="ECO:0000256" key="6">
    <source>
        <dbReference type="ARBA" id="ARBA00045223"/>
    </source>
</evidence>
<evidence type="ECO:0000313" key="8">
    <source>
        <dbReference type="EMBL" id="KAK8771023.1"/>
    </source>
</evidence>
<dbReference type="GO" id="GO:0005829">
    <property type="term" value="C:cytosol"/>
    <property type="evidence" value="ECO:0007669"/>
    <property type="project" value="TreeGrafter"/>
</dbReference>
<dbReference type="CDD" id="cd01310">
    <property type="entry name" value="TatD_DNAse"/>
    <property type="match status" value="1"/>
</dbReference>
<evidence type="ECO:0000256" key="3">
    <source>
        <dbReference type="ARBA" id="ARBA00022723"/>
    </source>
</evidence>
<dbReference type="SUPFAM" id="SSF51556">
    <property type="entry name" value="Metallo-dependent hydrolases"/>
    <property type="match status" value="1"/>
</dbReference>
<evidence type="ECO:0000256" key="7">
    <source>
        <dbReference type="PIRSR" id="PIRSR005902-1"/>
    </source>
</evidence>
<evidence type="ECO:0000313" key="9">
    <source>
        <dbReference type="Proteomes" id="UP001321473"/>
    </source>
</evidence>
<dbReference type="InterPro" id="IPR018228">
    <property type="entry name" value="DNase_TatD-rel_CS"/>
</dbReference>
<dbReference type="InterPro" id="IPR050891">
    <property type="entry name" value="TatD-type_Hydrolase"/>
</dbReference>